<proteinExistence type="predicted"/>
<keyword evidence="2" id="KW-1185">Reference proteome</keyword>
<dbReference type="RefSeq" id="WP_197697783.1">
    <property type="nucleotide sequence ID" value="NZ_LT607733.1"/>
</dbReference>
<dbReference type="InterPro" id="IPR050678">
    <property type="entry name" value="DNA_Partitioning_ATPase"/>
</dbReference>
<dbReference type="PANTHER" id="PTHR13696">
    <property type="entry name" value="P-LOOP CONTAINING NUCLEOSIDE TRIPHOSPHATE HYDROLASE"/>
    <property type="match status" value="1"/>
</dbReference>
<evidence type="ECO:0000313" key="2">
    <source>
        <dbReference type="Proteomes" id="UP000198251"/>
    </source>
</evidence>
<sequence length="356" mass="39481">MITPLAHRTATLNSYAFWNNKGGVGKSYLCFIASCEYARRYPETDVYVIDLCPQGNVSETLLGGYESSPAVLGKLTGGNPRRTIAGYLESRLSSPFRQLDDVSPFITRPVKYNKNVPDNLYLICGDNLLEILSEAIRQTSQLSIPTDAWKQVIEWVKDLTFALSLRSGDRDSVFMVDCNPSFAIYTQLGLAATRNIVVPFTADDSSRRAIENVVALAYGIGDQHVAAYSRINFSKRAKEEQVEVPLLHTFVSNRVTLYDGKPSRAFQAVASTIERTLEGIHQRHRSIFANSGVKPSKSFITVPDYHSACIVSAMTGTPLDKLVAGPRKLAGVDFVQVNKEPLDRYREALEKFVDAL</sequence>
<organism evidence="1 2">
    <name type="scientific">Micromonospora echinofusca</name>
    <dbReference type="NCBI Taxonomy" id="47858"/>
    <lineage>
        <taxon>Bacteria</taxon>
        <taxon>Bacillati</taxon>
        <taxon>Actinomycetota</taxon>
        <taxon>Actinomycetes</taxon>
        <taxon>Micromonosporales</taxon>
        <taxon>Micromonosporaceae</taxon>
        <taxon>Micromonospora</taxon>
    </lineage>
</organism>
<dbReference type="Gene3D" id="3.40.50.300">
    <property type="entry name" value="P-loop containing nucleotide triphosphate hydrolases"/>
    <property type="match status" value="1"/>
</dbReference>
<dbReference type="AlphaFoldDB" id="A0A1C5GKC3"/>
<dbReference type="SUPFAM" id="SSF52540">
    <property type="entry name" value="P-loop containing nucleoside triphosphate hydrolases"/>
    <property type="match status" value="1"/>
</dbReference>
<protein>
    <submittedName>
        <fullName evidence="1">Cellulose biosynthesis protein BcsQ</fullName>
    </submittedName>
</protein>
<reference evidence="1 2" key="1">
    <citation type="submission" date="2016-06" db="EMBL/GenBank/DDBJ databases">
        <authorList>
            <person name="Kjaerup R.B."/>
            <person name="Dalgaard T.S."/>
            <person name="Juul-Madsen H.R."/>
        </authorList>
    </citation>
    <scope>NUCLEOTIDE SEQUENCE [LARGE SCALE GENOMIC DNA]</scope>
    <source>
        <strain evidence="1 2">DSM 43913</strain>
    </source>
</reference>
<evidence type="ECO:0000313" key="1">
    <source>
        <dbReference type="EMBL" id="SCG19566.1"/>
    </source>
</evidence>
<accession>A0A1C5GKC3</accession>
<dbReference type="Proteomes" id="UP000198251">
    <property type="component" value="Chromosome I"/>
</dbReference>
<dbReference type="PANTHER" id="PTHR13696:SF99">
    <property type="entry name" value="COBYRINIC ACID AC-DIAMIDE SYNTHASE"/>
    <property type="match status" value="1"/>
</dbReference>
<dbReference type="GeneID" id="95805586"/>
<gene>
    <name evidence="1" type="ORF">GA0070610_5948</name>
</gene>
<dbReference type="EMBL" id="LT607733">
    <property type="protein sequence ID" value="SCG19566.1"/>
    <property type="molecule type" value="Genomic_DNA"/>
</dbReference>
<dbReference type="InterPro" id="IPR027417">
    <property type="entry name" value="P-loop_NTPase"/>
</dbReference>
<name>A0A1C5GKC3_MICEH</name>